<dbReference type="EMBL" id="JOKM01000079">
    <property type="protein sequence ID" value="KGB22421.1"/>
    <property type="molecule type" value="Genomic_DNA"/>
</dbReference>
<feature type="domain" description="STAS" evidence="6">
    <location>
        <begin position="390"/>
        <end position="490"/>
    </location>
</feature>
<dbReference type="GO" id="GO:0016020">
    <property type="term" value="C:membrane"/>
    <property type="evidence" value="ECO:0007669"/>
    <property type="project" value="UniProtKB-SubCell"/>
</dbReference>
<feature type="transmembrane region" description="Helical" evidence="5">
    <location>
        <begin position="86"/>
        <end position="107"/>
    </location>
</feature>
<feature type="transmembrane region" description="Helical" evidence="5">
    <location>
        <begin position="45"/>
        <end position="66"/>
    </location>
</feature>
<dbReference type="PATRIC" id="fig|104102.7.peg.2405"/>
<dbReference type="PROSITE" id="PS50801">
    <property type="entry name" value="STAS"/>
    <property type="match status" value="1"/>
</dbReference>
<dbReference type="GeneID" id="89479492"/>
<comment type="subcellular location">
    <subcellularLocation>
        <location evidence="1">Membrane</location>
        <topology evidence="1">Multi-pass membrane protein</topology>
    </subcellularLocation>
</comment>
<keyword evidence="3 5" id="KW-1133">Transmembrane helix</keyword>
<dbReference type="InterPro" id="IPR011547">
    <property type="entry name" value="SLC26A/SulP_dom"/>
</dbReference>
<dbReference type="SUPFAM" id="SSF52091">
    <property type="entry name" value="SpoIIaa-like"/>
    <property type="match status" value="1"/>
</dbReference>
<protein>
    <submittedName>
        <fullName evidence="7">Sulfate permease</fullName>
    </submittedName>
</protein>
<feature type="transmembrane region" description="Helical" evidence="5">
    <location>
        <begin position="18"/>
        <end position="38"/>
    </location>
</feature>
<comment type="caution">
    <text evidence="7">The sequence shown here is derived from an EMBL/GenBank/DDBJ whole genome shotgun (WGS) entry which is preliminary data.</text>
</comment>
<feature type="transmembrane region" description="Helical" evidence="5">
    <location>
        <begin position="119"/>
        <end position="137"/>
    </location>
</feature>
<evidence type="ECO:0000313" key="8">
    <source>
        <dbReference type="Proteomes" id="UP000029448"/>
    </source>
</evidence>
<evidence type="ECO:0000259" key="6">
    <source>
        <dbReference type="PROSITE" id="PS50801"/>
    </source>
</evidence>
<feature type="transmembrane region" description="Helical" evidence="5">
    <location>
        <begin position="220"/>
        <end position="242"/>
    </location>
</feature>
<organism evidence="7 8">
    <name type="scientific">Acetobacter tropicalis</name>
    <dbReference type="NCBI Taxonomy" id="104102"/>
    <lineage>
        <taxon>Bacteria</taxon>
        <taxon>Pseudomonadati</taxon>
        <taxon>Pseudomonadota</taxon>
        <taxon>Alphaproteobacteria</taxon>
        <taxon>Acetobacterales</taxon>
        <taxon>Acetobacteraceae</taxon>
        <taxon>Acetobacter</taxon>
    </lineage>
</organism>
<dbReference type="AlphaFoldDB" id="A0A094ZIY4"/>
<feature type="transmembrane region" description="Helical" evidence="5">
    <location>
        <begin position="173"/>
        <end position="193"/>
    </location>
</feature>
<evidence type="ECO:0000256" key="5">
    <source>
        <dbReference type="SAM" id="Phobius"/>
    </source>
</evidence>
<dbReference type="Pfam" id="PF01740">
    <property type="entry name" value="STAS"/>
    <property type="match status" value="1"/>
</dbReference>
<evidence type="ECO:0000256" key="4">
    <source>
        <dbReference type="ARBA" id="ARBA00023136"/>
    </source>
</evidence>
<dbReference type="PANTHER" id="PTHR43310:SF1">
    <property type="entry name" value="SULFATE TRANSPORTER YBAR-RELATED"/>
    <property type="match status" value="1"/>
</dbReference>
<dbReference type="InterPro" id="IPR002645">
    <property type="entry name" value="STAS_dom"/>
</dbReference>
<dbReference type="Gene3D" id="3.30.750.24">
    <property type="entry name" value="STAS domain"/>
    <property type="match status" value="1"/>
</dbReference>
<feature type="transmembrane region" description="Helical" evidence="5">
    <location>
        <begin position="291"/>
        <end position="309"/>
    </location>
</feature>
<reference evidence="7 8" key="1">
    <citation type="submission" date="2014-06" db="EMBL/GenBank/DDBJ databases">
        <title>Functional and comparative genomic analyses of the Drosophila gut microbiota identify candidate symbiosis factors.</title>
        <authorList>
            <person name="Newell P.D."/>
            <person name="Chaston J.M."/>
            <person name="Douglas A.E."/>
        </authorList>
    </citation>
    <scope>NUCLEOTIDE SEQUENCE [LARGE SCALE GENOMIC DNA]</scope>
    <source>
        <strain evidence="7 8">DmCS_006</strain>
    </source>
</reference>
<evidence type="ECO:0000256" key="2">
    <source>
        <dbReference type="ARBA" id="ARBA00022692"/>
    </source>
</evidence>
<dbReference type="Pfam" id="PF00916">
    <property type="entry name" value="Sulfate_transp"/>
    <property type="match status" value="1"/>
</dbReference>
<evidence type="ECO:0000256" key="3">
    <source>
        <dbReference type="ARBA" id="ARBA00022989"/>
    </source>
</evidence>
<feature type="transmembrane region" description="Helical" evidence="5">
    <location>
        <begin position="254"/>
        <end position="279"/>
    </location>
</feature>
<feature type="transmembrane region" description="Helical" evidence="5">
    <location>
        <begin position="316"/>
        <end position="338"/>
    </location>
</feature>
<keyword evidence="2 5" id="KW-0812">Transmembrane</keyword>
<dbReference type="STRING" id="104102.AtDm6_2432"/>
<name>A0A094ZIY4_9PROT</name>
<feature type="transmembrane region" description="Helical" evidence="5">
    <location>
        <begin position="143"/>
        <end position="161"/>
    </location>
</feature>
<evidence type="ECO:0000313" key="7">
    <source>
        <dbReference type="EMBL" id="KGB22421.1"/>
    </source>
</evidence>
<dbReference type="RefSeq" id="WP_035380972.1">
    <property type="nucleotide sequence ID" value="NZ_JACAOJ010000003.1"/>
</dbReference>
<accession>A0A094ZIY4</accession>
<dbReference type="Proteomes" id="UP000029448">
    <property type="component" value="Unassembled WGS sequence"/>
</dbReference>
<keyword evidence="4 5" id="KW-0472">Membrane</keyword>
<sequence length="490" mass="52054">MTVSQYLKEWTEDPVRNVLAGMVGTFALIPEVIAFSYAAGVAPEVGLYASFVISVAIAITGGRPGMISGAAGSVALVAADLVHGHGFQYLLLATLLAGAIQVLFGLFKLQNMMRFVSREVATGFVNALAILIFSAQIPQMVHVSWQTYALIALGLGIVYLLPRLTTRIPSPLICIVVLTGLTMAYPMPVHVVADLGPLPTGLPSFTLPHVPLTLETVKIVLPYAFAMAMVGVLESLMTAGVVDEMTDTHSNKRMECTGLGISNILVGLFGGMAGCGMIGQTVGNLRYGGRGRLSTFTAGAFLLLLLVVLHNFVAQVPVAALVAIMIMVSVSTFSWSSLHDLIRHPRLSSTVMLATVIVVVLTHDLAAGVACGVLLSGLFFSFQVMQLLQINTSLSPDGGTRTYHVHGQLFFASTTILTDAIDFQDTARHVILDLGAARLWDISAADALEKLVSRLQARGKTVQIIHADERAARLLKALGHDTLLADTQAA</sequence>
<dbReference type="InterPro" id="IPR052706">
    <property type="entry name" value="Membrane-Transporter-like"/>
</dbReference>
<proteinExistence type="predicted"/>
<feature type="transmembrane region" description="Helical" evidence="5">
    <location>
        <begin position="350"/>
        <end position="380"/>
    </location>
</feature>
<keyword evidence="8" id="KW-1185">Reference proteome</keyword>
<dbReference type="PANTHER" id="PTHR43310">
    <property type="entry name" value="SULFATE TRANSPORTER YBAR-RELATED"/>
    <property type="match status" value="1"/>
</dbReference>
<dbReference type="InterPro" id="IPR036513">
    <property type="entry name" value="STAS_dom_sf"/>
</dbReference>
<dbReference type="CDD" id="cd07042">
    <property type="entry name" value="STAS_SulP_like_sulfate_transporter"/>
    <property type="match status" value="1"/>
</dbReference>
<evidence type="ECO:0000256" key="1">
    <source>
        <dbReference type="ARBA" id="ARBA00004141"/>
    </source>
</evidence>
<gene>
    <name evidence="7" type="ORF">AtDm6_2432</name>
</gene>